<reference evidence="2 3" key="1">
    <citation type="journal article" date="2018" name="Front. Plant Sci.">
        <title>Red Clover (Trifolium pratense) and Zigzag Clover (T. medium) - A Picture of Genomic Similarities and Differences.</title>
        <authorList>
            <person name="Dluhosova J."/>
            <person name="Istvanek J."/>
            <person name="Nedelnik J."/>
            <person name="Repkova J."/>
        </authorList>
    </citation>
    <scope>NUCLEOTIDE SEQUENCE [LARGE SCALE GENOMIC DNA]</scope>
    <source>
        <strain evidence="3">cv. 10/8</strain>
        <tissue evidence="2">Leaf</tissue>
    </source>
</reference>
<comment type="caution">
    <text evidence="2">The sequence shown here is derived from an EMBL/GenBank/DDBJ whole genome shotgun (WGS) entry which is preliminary data.</text>
</comment>
<evidence type="ECO:0000313" key="3">
    <source>
        <dbReference type="Proteomes" id="UP000265520"/>
    </source>
</evidence>
<proteinExistence type="predicted"/>
<feature type="non-terminal residue" evidence="2">
    <location>
        <position position="51"/>
    </location>
</feature>
<protein>
    <submittedName>
        <fullName evidence="2">Uncharacterized protein</fullName>
    </submittedName>
</protein>
<organism evidence="2 3">
    <name type="scientific">Trifolium medium</name>
    <dbReference type="NCBI Taxonomy" id="97028"/>
    <lineage>
        <taxon>Eukaryota</taxon>
        <taxon>Viridiplantae</taxon>
        <taxon>Streptophyta</taxon>
        <taxon>Embryophyta</taxon>
        <taxon>Tracheophyta</taxon>
        <taxon>Spermatophyta</taxon>
        <taxon>Magnoliopsida</taxon>
        <taxon>eudicotyledons</taxon>
        <taxon>Gunneridae</taxon>
        <taxon>Pentapetalae</taxon>
        <taxon>rosids</taxon>
        <taxon>fabids</taxon>
        <taxon>Fabales</taxon>
        <taxon>Fabaceae</taxon>
        <taxon>Papilionoideae</taxon>
        <taxon>50 kb inversion clade</taxon>
        <taxon>NPAAA clade</taxon>
        <taxon>Hologalegina</taxon>
        <taxon>IRL clade</taxon>
        <taxon>Trifolieae</taxon>
        <taxon>Trifolium</taxon>
    </lineage>
</organism>
<sequence length="51" mass="5896">MSQYEHMPEPMPPPNTFVGLMSQYEHMPEPPQQDTMSGHMPEPPQQDTISR</sequence>
<evidence type="ECO:0000256" key="1">
    <source>
        <dbReference type="SAM" id="MobiDB-lite"/>
    </source>
</evidence>
<evidence type="ECO:0000313" key="2">
    <source>
        <dbReference type="EMBL" id="MCI61741.1"/>
    </source>
</evidence>
<dbReference type="EMBL" id="LXQA010605422">
    <property type="protein sequence ID" value="MCI61741.1"/>
    <property type="molecule type" value="Genomic_DNA"/>
</dbReference>
<keyword evidence="3" id="KW-1185">Reference proteome</keyword>
<dbReference type="AlphaFoldDB" id="A0A392TKR8"/>
<accession>A0A392TKR8</accession>
<name>A0A392TKR8_9FABA</name>
<dbReference type="Proteomes" id="UP000265520">
    <property type="component" value="Unassembled WGS sequence"/>
</dbReference>
<feature type="region of interest" description="Disordered" evidence="1">
    <location>
        <begin position="1"/>
        <end position="51"/>
    </location>
</feature>